<dbReference type="RefSeq" id="WP_071856207.1">
    <property type="nucleotide sequence ID" value="NZ_JBCLRY010000005.1"/>
</dbReference>
<dbReference type="Proteomes" id="UP000182152">
    <property type="component" value="Unassembled WGS sequence"/>
</dbReference>
<comment type="similarity">
    <text evidence="1">Belongs to the LytR/CpsA/Psr (LCP) family.</text>
</comment>
<evidence type="ECO:0000256" key="1">
    <source>
        <dbReference type="ARBA" id="ARBA00006068"/>
    </source>
</evidence>
<protein>
    <submittedName>
        <fullName evidence="3">Transcriptional regulator LytR</fullName>
    </submittedName>
</protein>
<dbReference type="Gene3D" id="3.40.630.190">
    <property type="entry name" value="LCP protein"/>
    <property type="match status" value="1"/>
</dbReference>
<name>A0A1L8WAD3_9ENTE</name>
<dbReference type="InterPro" id="IPR004474">
    <property type="entry name" value="LytR_CpsA_psr"/>
</dbReference>
<dbReference type="Pfam" id="PF03816">
    <property type="entry name" value="LytR_cpsA_psr"/>
    <property type="match status" value="1"/>
</dbReference>
<dbReference type="InterPro" id="IPR050922">
    <property type="entry name" value="LytR/CpsA/Psr_CW_biosynth"/>
</dbReference>
<evidence type="ECO:0000313" key="4">
    <source>
        <dbReference type="Proteomes" id="UP000182152"/>
    </source>
</evidence>
<keyword evidence="4" id="KW-1185">Reference proteome</keyword>
<feature type="domain" description="Cell envelope-related transcriptional attenuator" evidence="2">
    <location>
        <begin position="84"/>
        <end position="227"/>
    </location>
</feature>
<gene>
    <name evidence="3" type="ORF">RV14_GL001260</name>
</gene>
<comment type="caution">
    <text evidence="3">The sequence shown here is derived from an EMBL/GenBank/DDBJ whole genome shotgun (WGS) entry which is preliminary data.</text>
</comment>
<evidence type="ECO:0000259" key="2">
    <source>
        <dbReference type="Pfam" id="PF03816"/>
    </source>
</evidence>
<accession>A0A1L8WAD3</accession>
<reference evidence="3 4" key="1">
    <citation type="submission" date="2014-12" db="EMBL/GenBank/DDBJ databases">
        <title>Draft genome sequences of 29 type strains of Enterococci.</title>
        <authorList>
            <person name="Zhong Z."/>
            <person name="Sun Z."/>
            <person name="Liu W."/>
            <person name="Zhang W."/>
            <person name="Zhang H."/>
        </authorList>
    </citation>
    <scope>NUCLEOTIDE SEQUENCE [LARGE SCALE GENOMIC DNA]</scope>
    <source>
        <strain evidence="3 4">DSM 15687</strain>
    </source>
</reference>
<evidence type="ECO:0000313" key="3">
    <source>
        <dbReference type="EMBL" id="OJG77979.1"/>
    </source>
</evidence>
<dbReference type="AlphaFoldDB" id="A0A1L8WAD3"/>
<dbReference type="OrthoDB" id="27330at2"/>
<dbReference type="EMBL" id="JXLB01000028">
    <property type="protein sequence ID" value="OJG77979.1"/>
    <property type="molecule type" value="Genomic_DNA"/>
</dbReference>
<dbReference type="PANTHER" id="PTHR33392">
    <property type="entry name" value="POLYISOPRENYL-TEICHOIC ACID--PEPTIDOGLYCAN TEICHOIC ACID TRANSFERASE TAGU"/>
    <property type="match status" value="1"/>
</dbReference>
<dbReference type="PANTHER" id="PTHR33392:SF6">
    <property type="entry name" value="POLYISOPRENYL-TEICHOIC ACID--PEPTIDOGLYCAN TEICHOIC ACID TRANSFERASE TAGU"/>
    <property type="match status" value="1"/>
</dbReference>
<dbReference type="STRING" id="150033.RV14_GL001260"/>
<proteinExistence type="inferred from homology"/>
<dbReference type="NCBIfam" id="TIGR00350">
    <property type="entry name" value="lytR_cpsA_psr"/>
    <property type="match status" value="1"/>
</dbReference>
<organism evidence="3 4">
    <name type="scientific">Enterococcus ratti</name>
    <dbReference type="NCBI Taxonomy" id="150033"/>
    <lineage>
        <taxon>Bacteria</taxon>
        <taxon>Bacillati</taxon>
        <taxon>Bacillota</taxon>
        <taxon>Bacilli</taxon>
        <taxon>Lactobacillales</taxon>
        <taxon>Enterococcaceae</taxon>
        <taxon>Enterococcus</taxon>
    </lineage>
</organism>
<sequence length="312" mass="35191">MKKKSKRYKIFLGIVGFLVLLTGILIIYATKVYFDIKSAADQSYAKVERTSKYKYHVNSKKQEPFSVLLLGVDTGDFGRTEQGRSDSIMVATVNPEKEKTTLISIPRDTYTEISGKNRSDKINHAYAYGGVAMSIATVEKLLDIPIDYYVEINMKGIQQLIDAVGGVEVNNPFTFTYEGKEFKIGKLKLNGTDALKYSRMRYEDPKGDYGRQNRQRQVVSGIIEQLKSIHTLTNYNHLLTILGDNTKTDISWKMIESLVKNYRPAFTTVKTDQLTGEGFTGDGTVGEQGISYQKVSSNELKRVQEELKGQLK</sequence>